<keyword evidence="3" id="KW-1185">Reference proteome</keyword>
<feature type="compositionally biased region" description="Basic residues" evidence="1">
    <location>
        <begin position="105"/>
        <end position="119"/>
    </location>
</feature>
<gene>
    <name evidence="2" type="ORF">AVEN_260172_1</name>
</gene>
<comment type="caution">
    <text evidence="2">The sequence shown here is derived from an EMBL/GenBank/DDBJ whole genome shotgun (WGS) entry which is preliminary data.</text>
</comment>
<evidence type="ECO:0000313" key="2">
    <source>
        <dbReference type="EMBL" id="GBM17844.1"/>
    </source>
</evidence>
<accession>A0A4Y2DPT4</accession>
<dbReference type="EMBL" id="BGPR01000395">
    <property type="protein sequence ID" value="GBM17844.1"/>
    <property type="molecule type" value="Genomic_DNA"/>
</dbReference>
<reference evidence="2 3" key="1">
    <citation type="journal article" date="2019" name="Sci. Rep.">
        <title>Orb-weaving spider Araneus ventricosus genome elucidates the spidroin gene catalogue.</title>
        <authorList>
            <person name="Kono N."/>
            <person name="Nakamura H."/>
            <person name="Ohtoshi R."/>
            <person name="Moran D.A.P."/>
            <person name="Shinohara A."/>
            <person name="Yoshida Y."/>
            <person name="Fujiwara M."/>
            <person name="Mori M."/>
            <person name="Tomita M."/>
            <person name="Arakawa K."/>
        </authorList>
    </citation>
    <scope>NUCLEOTIDE SEQUENCE [LARGE SCALE GENOMIC DNA]</scope>
</reference>
<organism evidence="2 3">
    <name type="scientific">Araneus ventricosus</name>
    <name type="common">Orbweaver spider</name>
    <name type="synonym">Epeira ventricosa</name>
    <dbReference type="NCBI Taxonomy" id="182803"/>
    <lineage>
        <taxon>Eukaryota</taxon>
        <taxon>Metazoa</taxon>
        <taxon>Ecdysozoa</taxon>
        <taxon>Arthropoda</taxon>
        <taxon>Chelicerata</taxon>
        <taxon>Arachnida</taxon>
        <taxon>Araneae</taxon>
        <taxon>Araneomorphae</taxon>
        <taxon>Entelegynae</taxon>
        <taxon>Araneoidea</taxon>
        <taxon>Araneidae</taxon>
        <taxon>Araneus</taxon>
    </lineage>
</organism>
<evidence type="ECO:0000313" key="3">
    <source>
        <dbReference type="Proteomes" id="UP000499080"/>
    </source>
</evidence>
<proteinExistence type="predicted"/>
<feature type="compositionally biased region" description="Basic and acidic residues" evidence="1">
    <location>
        <begin position="9"/>
        <end position="21"/>
    </location>
</feature>
<name>A0A4Y2DPT4_ARAVE</name>
<feature type="region of interest" description="Disordered" evidence="1">
    <location>
        <begin position="1"/>
        <end position="27"/>
    </location>
</feature>
<dbReference type="Proteomes" id="UP000499080">
    <property type="component" value="Unassembled WGS sequence"/>
</dbReference>
<evidence type="ECO:0000256" key="1">
    <source>
        <dbReference type="SAM" id="MobiDB-lite"/>
    </source>
</evidence>
<protein>
    <submittedName>
        <fullName evidence="2">Uncharacterized protein</fullName>
    </submittedName>
</protein>
<sequence length="119" mass="13463">MKRSQSDNYRAHDLFGEKESPDMAGALGGVVADNNRRATPFCARSLLCNPQTRRDASHFGSLFLSFYSSTWKKKQERKKELDHLAPSAHPRRKAVPASRPDSSKAIKKNKQHNVHRSDC</sequence>
<feature type="region of interest" description="Disordered" evidence="1">
    <location>
        <begin position="77"/>
        <end position="119"/>
    </location>
</feature>
<dbReference type="AlphaFoldDB" id="A0A4Y2DPT4"/>